<dbReference type="SMART" id="SM00400">
    <property type="entry name" value="ZnF_CHCC"/>
    <property type="match status" value="1"/>
</dbReference>
<evidence type="ECO:0000256" key="10">
    <source>
        <dbReference type="ARBA" id="ARBA00023125"/>
    </source>
</evidence>
<evidence type="ECO:0000256" key="5">
    <source>
        <dbReference type="ARBA" id="ARBA00022705"/>
    </source>
</evidence>
<evidence type="ECO:0000256" key="12">
    <source>
        <dbReference type="HAMAP-Rule" id="MF_00974"/>
    </source>
</evidence>
<dbReference type="InterPro" id="IPR050219">
    <property type="entry name" value="DnaG_primase"/>
</dbReference>
<keyword evidence="2 12" id="KW-0639">Primosome</keyword>
<feature type="domain" description="Toprim" evidence="15">
    <location>
        <begin position="261"/>
        <end position="344"/>
    </location>
</feature>
<proteinExistence type="inferred from homology"/>
<dbReference type="InterPro" id="IPR013264">
    <property type="entry name" value="DNAG_N"/>
</dbReference>
<dbReference type="STRING" id="1802333.A3G03_02415"/>
<comment type="similarity">
    <text evidence="12 13">Belongs to the DnaG primase family.</text>
</comment>
<evidence type="ECO:0000256" key="2">
    <source>
        <dbReference type="ARBA" id="ARBA00022515"/>
    </source>
</evidence>
<dbReference type="InterPro" id="IPR019475">
    <property type="entry name" value="DNA_primase_DnaB-bd"/>
</dbReference>
<keyword evidence="1 12" id="KW-0240">DNA-directed RNA polymerase</keyword>
<dbReference type="Gene3D" id="3.40.1360.10">
    <property type="match status" value="1"/>
</dbReference>
<comment type="domain">
    <text evidence="12">Contains an N-terminal zinc-binding domain, a central core domain that contains the primase activity, and a C-terminal DnaB-binding domain.</text>
</comment>
<protein>
    <recommendedName>
        <fullName evidence="12 13">DNA primase</fullName>
        <ecNumber evidence="12">2.7.7.101</ecNumber>
    </recommendedName>
</protein>
<evidence type="ECO:0000256" key="13">
    <source>
        <dbReference type="PIRNR" id="PIRNR002811"/>
    </source>
</evidence>
<evidence type="ECO:0000256" key="14">
    <source>
        <dbReference type="PIRSR" id="PIRSR002811-1"/>
    </source>
</evidence>
<dbReference type="InterPro" id="IPR030846">
    <property type="entry name" value="DnaG_bac"/>
</dbReference>
<keyword evidence="6 12" id="KW-0479">Metal-binding</keyword>
<dbReference type="PROSITE" id="PS50880">
    <property type="entry name" value="TOPRIM"/>
    <property type="match status" value="1"/>
</dbReference>
<dbReference type="Gene3D" id="3.90.980.10">
    <property type="entry name" value="DNA primase, catalytic core, N-terminal domain"/>
    <property type="match status" value="1"/>
</dbReference>
<dbReference type="PIRSF" id="PIRSF002811">
    <property type="entry name" value="DnaG"/>
    <property type="match status" value="1"/>
</dbReference>
<evidence type="ECO:0000313" key="16">
    <source>
        <dbReference type="EMBL" id="OHA44433.1"/>
    </source>
</evidence>
<organism evidence="16 17">
    <name type="scientific">Candidatus Taylorbacteria bacterium RIFCSPLOWO2_12_FULL_44_15c</name>
    <dbReference type="NCBI Taxonomy" id="1802333"/>
    <lineage>
        <taxon>Bacteria</taxon>
        <taxon>Candidatus Tayloriibacteriota</taxon>
    </lineage>
</organism>
<dbReference type="GO" id="GO:0006269">
    <property type="term" value="P:DNA replication, synthesis of primer"/>
    <property type="evidence" value="ECO:0007669"/>
    <property type="project" value="UniProtKB-UniRule"/>
</dbReference>
<dbReference type="GO" id="GO:0003677">
    <property type="term" value="F:DNA binding"/>
    <property type="evidence" value="ECO:0007669"/>
    <property type="project" value="UniProtKB-KW"/>
</dbReference>
<dbReference type="SMART" id="SM00493">
    <property type="entry name" value="TOPRIM"/>
    <property type="match status" value="1"/>
</dbReference>
<evidence type="ECO:0000256" key="1">
    <source>
        <dbReference type="ARBA" id="ARBA00022478"/>
    </source>
</evidence>
<keyword evidence="10 12" id="KW-0238">DNA-binding</keyword>
<dbReference type="EC" id="2.7.7.101" evidence="12"/>
<dbReference type="Pfam" id="PF01807">
    <property type="entry name" value="Zn_ribbon_DnaG"/>
    <property type="match status" value="1"/>
</dbReference>
<evidence type="ECO:0000256" key="11">
    <source>
        <dbReference type="ARBA" id="ARBA00023163"/>
    </source>
</evidence>
<dbReference type="InterPro" id="IPR006295">
    <property type="entry name" value="DNA_primase_DnaG"/>
</dbReference>
<comment type="cofactor">
    <cofactor evidence="12 13 14">
        <name>Zn(2+)</name>
        <dbReference type="ChEBI" id="CHEBI:29105"/>
    </cofactor>
    <text evidence="12 13 14">Binds 1 zinc ion per monomer.</text>
</comment>
<keyword evidence="8 12" id="KW-0862">Zinc</keyword>
<dbReference type="PANTHER" id="PTHR30313:SF2">
    <property type="entry name" value="DNA PRIMASE"/>
    <property type="match status" value="1"/>
</dbReference>
<evidence type="ECO:0000256" key="6">
    <source>
        <dbReference type="ARBA" id="ARBA00022723"/>
    </source>
</evidence>
<feature type="zinc finger region" description="CHC2-type" evidence="12 14">
    <location>
        <begin position="35"/>
        <end position="59"/>
    </location>
</feature>
<dbReference type="AlphaFoldDB" id="A0A1G2P833"/>
<keyword evidence="11 12" id="KW-0804">Transcription</keyword>
<dbReference type="GO" id="GO:0000428">
    <property type="term" value="C:DNA-directed RNA polymerase complex"/>
    <property type="evidence" value="ECO:0007669"/>
    <property type="project" value="UniProtKB-KW"/>
</dbReference>
<dbReference type="Pfam" id="PF10410">
    <property type="entry name" value="DnaB_bind"/>
    <property type="match status" value="1"/>
</dbReference>
<sequence>MSDSVEKIKERLGIAEVVGGYLKLEKAGKNLRARCPFHNEKTPSFFVSPDRSSYYCFGCGAKGDIFSFVEQFESLDFKGALKLLADRAGVKLEYERGSFSDGKAGREKIFQILEEATGYFEANLKLNDEARNYLQKRGVAEKTRVAFRLGYAPDEWRSLLTHLKNKKFTENDLEKTGLIKKSETGGSPRFGGASNYYDRFRGRLIFPIADSAGRIVGFSGRILEGKPDDAKYINSPETELFIKSRILYGLDKAKAEIRRRDFAVLVEGQMDLLMSHQASVANTVASSGTALTNEHINLLKRFSNRLLLVFDPDEAGFKAALRGAGLALTRGLEVKVAVLPKGLDPADLILRNLTDWKDALKNAIFLIDFLLAKILNKGYDKRQLAKAVEKEVLPYIASLKSRIEQSHYISEIADKTDIKEDALWAELRKTTPVIEVGKGSPPTLGANYGEVKEKLTKRELLERRLFGLLFAEKDKKLENELKNIFDVAEFKTALEFWQPFREEVVFEAEANWGDGISEGEIAELLVNLKNEKLREKFLQKTKELAEAEKMGENIRVRKLMEECQKLSKEITNY</sequence>
<dbReference type="InterPro" id="IPR002694">
    <property type="entry name" value="Znf_CHC2"/>
</dbReference>
<keyword evidence="3 12" id="KW-0808">Transferase</keyword>
<dbReference type="EMBL" id="MHSL01000002">
    <property type="protein sequence ID" value="OHA44433.1"/>
    <property type="molecule type" value="Genomic_DNA"/>
</dbReference>
<dbReference type="NCBIfam" id="TIGR01391">
    <property type="entry name" value="dnaG"/>
    <property type="match status" value="1"/>
</dbReference>
<dbReference type="Gene3D" id="3.90.580.10">
    <property type="entry name" value="Zinc finger, CHC2-type domain"/>
    <property type="match status" value="1"/>
</dbReference>
<accession>A0A1G2P833</accession>
<dbReference type="InterPro" id="IPR006171">
    <property type="entry name" value="TOPRIM_dom"/>
</dbReference>
<dbReference type="InterPro" id="IPR037068">
    <property type="entry name" value="DNA_primase_core_N_sf"/>
</dbReference>
<dbReference type="HAMAP" id="MF_00974">
    <property type="entry name" value="DNA_primase_DnaG"/>
    <property type="match status" value="1"/>
</dbReference>
<dbReference type="Pfam" id="PF13155">
    <property type="entry name" value="Toprim_2"/>
    <property type="match status" value="1"/>
</dbReference>
<comment type="catalytic activity">
    <reaction evidence="12">
        <text>ssDNA + n NTP = ssDNA/pppN(pN)n-1 hybrid + (n-1) diphosphate.</text>
        <dbReference type="EC" id="2.7.7.101"/>
    </reaction>
</comment>
<comment type="subunit">
    <text evidence="12">Monomer. Interacts with DnaB.</text>
</comment>
<dbReference type="Proteomes" id="UP000176355">
    <property type="component" value="Unassembled WGS sequence"/>
</dbReference>
<reference evidence="16 17" key="1">
    <citation type="journal article" date="2016" name="Nat. Commun.">
        <title>Thousands of microbial genomes shed light on interconnected biogeochemical processes in an aquifer system.</title>
        <authorList>
            <person name="Anantharaman K."/>
            <person name="Brown C.T."/>
            <person name="Hug L.A."/>
            <person name="Sharon I."/>
            <person name="Castelle C.J."/>
            <person name="Probst A.J."/>
            <person name="Thomas B.C."/>
            <person name="Singh A."/>
            <person name="Wilkins M.J."/>
            <person name="Karaoz U."/>
            <person name="Brodie E.L."/>
            <person name="Williams K.H."/>
            <person name="Hubbard S.S."/>
            <person name="Banfield J.F."/>
        </authorList>
    </citation>
    <scope>NUCLEOTIDE SEQUENCE [LARGE SCALE GENOMIC DNA]</scope>
</reference>
<dbReference type="SUPFAM" id="SSF56731">
    <property type="entry name" value="DNA primase core"/>
    <property type="match status" value="1"/>
</dbReference>
<evidence type="ECO:0000313" key="17">
    <source>
        <dbReference type="Proteomes" id="UP000176355"/>
    </source>
</evidence>
<evidence type="ECO:0000256" key="8">
    <source>
        <dbReference type="ARBA" id="ARBA00022833"/>
    </source>
</evidence>
<dbReference type="GO" id="GO:0003899">
    <property type="term" value="F:DNA-directed RNA polymerase activity"/>
    <property type="evidence" value="ECO:0007669"/>
    <property type="project" value="UniProtKB-UniRule"/>
</dbReference>
<comment type="caution">
    <text evidence="16">The sequence shown here is derived from an EMBL/GenBank/DDBJ whole genome shotgun (WGS) entry which is preliminary data.</text>
</comment>
<evidence type="ECO:0000259" key="15">
    <source>
        <dbReference type="PROSITE" id="PS50880"/>
    </source>
</evidence>
<dbReference type="GO" id="GO:1990077">
    <property type="term" value="C:primosome complex"/>
    <property type="evidence" value="ECO:0007669"/>
    <property type="project" value="UniProtKB-KW"/>
</dbReference>
<dbReference type="CDD" id="cd03364">
    <property type="entry name" value="TOPRIM_DnaG_primases"/>
    <property type="match status" value="1"/>
</dbReference>
<evidence type="ECO:0000256" key="3">
    <source>
        <dbReference type="ARBA" id="ARBA00022679"/>
    </source>
</evidence>
<comment type="function">
    <text evidence="12 13">RNA polymerase that catalyzes the synthesis of short RNA molecules used as primers for DNA polymerase during DNA replication.</text>
</comment>
<dbReference type="GO" id="GO:0008270">
    <property type="term" value="F:zinc ion binding"/>
    <property type="evidence" value="ECO:0007669"/>
    <property type="project" value="UniProtKB-UniRule"/>
</dbReference>
<gene>
    <name evidence="12" type="primary">dnaG</name>
    <name evidence="16" type="ORF">A3G03_02415</name>
</gene>
<evidence type="ECO:0000256" key="9">
    <source>
        <dbReference type="ARBA" id="ARBA00022842"/>
    </source>
</evidence>
<keyword evidence="4 12" id="KW-0548">Nucleotidyltransferase</keyword>
<keyword evidence="7 12" id="KW-0863">Zinc-finger</keyword>
<dbReference type="GO" id="GO:0005737">
    <property type="term" value="C:cytoplasm"/>
    <property type="evidence" value="ECO:0007669"/>
    <property type="project" value="TreeGrafter"/>
</dbReference>
<dbReference type="InterPro" id="IPR034151">
    <property type="entry name" value="TOPRIM_DnaG_bac"/>
</dbReference>
<dbReference type="FunFam" id="3.90.580.10:FF:000001">
    <property type="entry name" value="DNA primase"/>
    <property type="match status" value="1"/>
</dbReference>
<name>A0A1G2P833_9BACT</name>
<dbReference type="InterPro" id="IPR036977">
    <property type="entry name" value="DNA_primase_Znf_CHC2"/>
</dbReference>
<keyword evidence="5 12" id="KW-0235">DNA replication</keyword>
<keyword evidence="9" id="KW-0460">Magnesium</keyword>
<dbReference type="Pfam" id="PF08275">
    <property type="entry name" value="DNAG_N"/>
    <property type="match status" value="1"/>
</dbReference>
<dbReference type="SUPFAM" id="SSF57783">
    <property type="entry name" value="Zinc beta-ribbon"/>
    <property type="match status" value="1"/>
</dbReference>
<evidence type="ECO:0000256" key="7">
    <source>
        <dbReference type="ARBA" id="ARBA00022771"/>
    </source>
</evidence>
<evidence type="ECO:0000256" key="4">
    <source>
        <dbReference type="ARBA" id="ARBA00022695"/>
    </source>
</evidence>
<dbReference type="PANTHER" id="PTHR30313">
    <property type="entry name" value="DNA PRIMASE"/>
    <property type="match status" value="1"/>
</dbReference>